<evidence type="ECO:0000313" key="1">
    <source>
        <dbReference type="EMBL" id="TLD40543.1"/>
    </source>
</evidence>
<dbReference type="Proteomes" id="UP000319783">
    <property type="component" value="Unassembled WGS sequence"/>
</dbReference>
<sequence length="62" mass="7165">MGLAIGHRKDPIHKKAMEYYDKPFISFTDLTTVVIMQESGIRQILIQDEHFIHVGMGFEIFA</sequence>
<proteinExistence type="predicted"/>
<organism evidence="1 2">
    <name type="scientific">Candidatus Jettenia ecosi</name>
    <dbReference type="NCBI Taxonomy" id="2494326"/>
    <lineage>
        <taxon>Bacteria</taxon>
        <taxon>Pseudomonadati</taxon>
        <taxon>Planctomycetota</taxon>
        <taxon>Candidatus Brocadiia</taxon>
        <taxon>Candidatus Brocadiales</taxon>
        <taxon>Candidatus Brocadiaceae</taxon>
        <taxon>Candidatus Jettenia</taxon>
    </lineage>
</organism>
<dbReference type="Gene3D" id="3.40.50.1010">
    <property type="entry name" value="5'-nuclease"/>
    <property type="match status" value="1"/>
</dbReference>
<name>A0A533Q7D7_9BACT</name>
<comment type="caution">
    <text evidence="1">The sequence shown here is derived from an EMBL/GenBank/DDBJ whole genome shotgun (WGS) entry which is preliminary data.</text>
</comment>
<reference evidence="1 2" key="1">
    <citation type="submission" date="2019-04" db="EMBL/GenBank/DDBJ databases">
        <title>Genome of a novel bacterium Candidatus Jettenia ecosi reconstructed from metagenome of an anammox bioreactor.</title>
        <authorList>
            <person name="Mardanov A.V."/>
            <person name="Beletsky A.V."/>
            <person name="Ravin N.V."/>
            <person name="Botchkova E.A."/>
            <person name="Litti Y.V."/>
            <person name="Nozhevnikova A.N."/>
        </authorList>
    </citation>
    <scope>NUCLEOTIDE SEQUENCE [LARGE SCALE GENOMIC DNA]</scope>
    <source>
        <strain evidence="1">J2</strain>
    </source>
</reference>
<gene>
    <name evidence="1" type="ORF">JETT_3180</name>
</gene>
<dbReference type="EMBL" id="SULG01000094">
    <property type="protein sequence ID" value="TLD40543.1"/>
    <property type="molecule type" value="Genomic_DNA"/>
</dbReference>
<protein>
    <submittedName>
        <fullName evidence="1">Uncharacterized protein</fullName>
    </submittedName>
</protein>
<accession>A0A533Q7D7</accession>
<evidence type="ECO:0000313" key="2">
    <source>
        <dbReference type="Proteomes" id="UP000319783"/>
    </source>
</evidence>
<dbReference type="AlphaFoldDB" id="A0A533Q7D7"/>